<dbReference type="Proteomes" id="UP000738431">
    <property type="component" value="Chromosome"/>
</dbReference>
<evidence type="ECO:0000259" key="3">
    <source>
        <dbReference type="Pfam" id="PF04453"/>
    </source>
</evidence>
<reference evidence="4 5" key="2">
    <citation type="submission" date="2023-12" db="EMBL/GenBank/DDBJ databases">
        <title>Description of an unclassified Opitutus bacterium of Verrucomicrobiota.</title>
        <authorList>
            <person name="Zhang D.-F."/>
        </authorList>
    </citation>
    <scope>NUCLEOTIDE SEQUENCE [LARGE SCALE GENOMIC DNA]</scope>
    <source>
        <strain evidence="4 5">WL0086</strain>
    </source>
</reference>
<dbReference type="PANTHER" id="PTHR30189:SF1">
    <property type="entry name" value="LPS-ASSEMBLY PROTEIN LPTD"/>
    <property type="match status" value="1"/>
</dbReference>
<evidence type="ECO:0000313" key="4">
    <source>
        <dbReference type="EMBL" id="WRQ87923.1"/>
    </source>
</evidence>
<dbReference type="Pfam" id="PF04453">
    <property type="entry name" value="LptD"/>
    <property type="match status" value="1"/>
</dbReference>
<keyword evidence="1" id="KW-0998">Cell outer membrane</keyword>
<protein>
    <submittedName>
        <fullName evidence="4">LPS assembly protein LptD</fullName>
    </submittedName>
</protein>
<evidence type="ECO:0000313" key="5">
    <source>
        <dbReference type="Proteomes" id="UP000738431"/>
    </source>
</evidence>
<dbReference type="InterPro" id="IPR007543">
    <property type="entry name" value="LptD_C"/>
</dbReference>
<feature type="domain" description="LptD C-terminal" evidence="3">
    <location>
        <begin position="275"/>
        <end position="663"/>
    </location>
</feature>
<dbReference type="InterPro" id="IPR050218">
    <property type="entry name" value="LptD"/>
</dbReference>
<keyword evidence="5" id="KW-1185">Reference proteome</keyword>
<name>A0ABZ1C9L8_9BACT</name>
<organism evidence="4 5">
    <name type="scientific">Actomonas aquatica</name>
    <dbReference type="NCBI Taxonomy" id="2866162"/>
    <lineage>
        <taxon>Bacteria</taxon>
        <taxon>Pseudomonadati</taxon>
        <taxon>Verrucomicrobiota</taxon>
        <taxon>Opitutia</taxon>
        <taxon>Opitutales</taxon>
        <taxon>Opitutaceae</taxon>
        <taxon>Actomonas</taxon>
    </lineage>
</organism>
<feature type="domain" description="Organic solvent tolerance-like N-terminal" evidence="2">
    <location>
        <begin position="26"/>
        <end position="105"/>
    </location>
</feature>
<dbReference type="Gene3D" id="2.60.450.10">
    <property type="entry name" value="Lipopolysaccharide (LPS) transport protein A like domain"/>
    <property type="match status" value="1"/>
</dbReference>
<keyword evidence="1" id="KW-0472">Membrane</keyword>
<evidence type="ECO:0000259" key="2">
    <source>
        <dbReference type="Pfam" id="PF03968"/>
    </source>
</evidence>
<evidence type="ECO:0000256" key="1">
    <source>
        <dbReference type="ARBA" id="ARBA00023237"/>
    </source>
</evidence>
<reference evidence="4 5" key="1">
    <citation type="submission" date="2021-08" db="EMBL/GenBank/DDBJ databases">
        <authorList>
            <person name="Zhang D."/>
            <person name="Zhang A."/>
            <person name="Wang L."/>
        </authorList>
    </citation>
    <scope>NUCLEOTIDE SEQUENCE [LARGE SCALE GENOMIC DNA]</scope>
    <source>
        <strain evidence="4 5">WL0086</strain>
    </source>
</reference>
<gene>
    <name evidence="4" type="primary">lptD</name>
    <name evidence="4" type="ORF">K1X11_000785</name>
</gene>
<dbReference type="RefSeq" id="WP_221029038.1">
    <property type="nucleotide sequence ID" value="NZ_CP139781.1"/>
</dbReference>
<dbReference type="PANTHER" id="PTHR30189">
    <property type="entry name" value="LPS-ASSEMBLY PROTEIN"/>
    <property type="match status" value="1"/>
</dbReference>
<dbReference type="EMBL" id="CP139781">
    <property type="protein sequence ID" value="WRQ87923.1"/>
    <property type="molecule type" value="Genomic_DNA"/>
</dbReference>
<accession>A0ABZ1C9L8</accession>
<dbReference type="InterPro" id="IPR005653">
    <property type="entry name" value="OstA-like_N"/>
</dbReference>
<proteinExistence type="predicted"/>
<sequence length="693" mass="77837">MLISLAVGLAPLRAQTPAAATQPPSIRADELDASYAEGIVIYRGNVVANFDDIRLTADEMRWNRATNEVTATGRVVAQQAGRRILAQEITYDRDTRHYTVTDLRFGRSPIYVSGEAVEGAPDRLTFRNATVSFGEPHPWSPTVTADALTYYPERDLIEADGGRVGLGFFRPLPLPGTPLPTDVPFVSDLTFDGGYTSRLGPHLLVGAKVASTDWLQLGAELGIYTKRGVMAGPSARYDTTDADTGLGATGRISTGYIHDTGDRLTDLLGDPIDPDRGIISWSHRQQFSPRLTFNAELNYWSDSEVVRDFLPQGFFPVQVPDSFAELTYTTANTVSGLFFRAQPNDYHRVRERLPEVTFDVLPTPVAAGWVHEAHAAVALLRDDPPTGSPVLRSDRFDFYYALTRPWTPESWLSIAPVVGARVTHYDRALAGRSDYTRSLGEFGVDAQFTANAVFDYQNERWGINGLRHLVTPKLSYRYVPEADKGTAYIPAIDRRVFATYLDPLGLGARRQIDQLGSLHTLRLALDQRLQTRDEIYGSRDLVRLNVAIDSRFDTAPSERTLSALHTELKLTPAPFIDFELYHRATPGDWTMRELNTAITLRSADRWSVQFANHYLEGDIQEFIAGLAYRLNEVWEGYTRHHYDSRRDRFVEQTYGIRQTIANRWIVGYELSFYSGQRRESDFGFNVVLDAINF</sequence>
<dbReference type="Pfam" id="PF03968">
    <property type="entry name" value="LptD_N"/>
    <property type="match status" value="1"/>
</dbReference>